<sequence>MKRTFLLAAAATVGLAAPAAAQNVDITGATVATGDGSAPIRNATVSVRGGKVVYAGPDGGAPARETGSEIDGSNVWVTPGLFIPLTNLGLWDVGAVSNSNDISASNSRFSASLDASTAVNYASQHIAISRGGGVTRATVTTAPSDSIFAGQGAVIDLGADPNPVMKPKAFQLVVLGESGARIAGGSRTAAFAEFANALREAREIASGNRDSGDGLLNRADAEALGAVLSGEQQLYVHVERASDISAVLGLKRTYAGLDLVLVGVSEGWIVASEIAASGVPVIADPLDDLPSSFEQLAATQSNVGRMVDAGVKVAIGGLNGGITGPRTAPQFAGNLVALNKVPRASGLSWGEALASITSVPAEISGYGGRYGVLKPGAAGDLVIWDGDPLEVSSAPLRVFIDGVEQPLGNHQMRLRDRYRDLDESDLPKAYDW</sequence>
<dbReference type="PANTHER" id="PTHR43135:SF3">
    <property type="entry name" value="ALPHA-D-RIBOSE 1-METHYLPHOSPHONATE 5-TRIPHOSPHATE DIPHOSPHATASE"/>
    <property type="match status" value="1"/>
</dbReference>
<dbReference type="InterPro" id="IPR011059">
    <property type="entry name" value="Metal-dep_hydrolase_composite"/>
</dbReference>
<dbReference type="SUPFAM" id="SSF51338">
    <property type="entry name" value="Composite domain of metallo-dependent hydrolases"/>
    <property type="match status" value="1"/>
</dbReference>
<dbReference type="Pfam" id="PF07969">
    <property type="entry name" value="Amidohydro_3"/>
    <property type="match status" value="1"/>
</dbReference>
<evidence type="ECO:0000313" key="4">
    <source>
        <dbReference type="Proteomes" id="UP000442714"/>
    </source>
</evidence>
<accession>A0A844ZWH2</accession>
<dbReference type="InterPro" id="IPR051781">
    <property type="entry name" value="Metallo-dep_Hydrolase"/>
</dbReference>
<proteinExistence type="predicted"/>
<evidence type="ECO:0000259" key="2">
    <source>
        <dbReference type="Pfam" id="PF07969"/>
    </source>
</evidence>
<dbReference type="InterPro" id="IPR013108">
    <property type="entry name" value="Amidohydro_3"/>
</dbReference>
<reference evidence="3 4" key="1">
    <citation type="submission" date="2019-12" db="EMBL/GenBank/DDBJ databases">
        <title>Genomic-based taxomic classification of the family Erythrobacteraceae.</title>
        <authorList>
            <person name="Xu L."/>
        </authorList>
    </citation>
    <scope>NUCLEOTIDE SEQUENCE [LARGE SCALE GENOMIC DNA]</scope>
    <source>
        <strain evidence="3 4">KCTC 52763</strain>
    </source>
</reference>
<protein>
    <submittedName>
        <fullName evidence="3">Amidohydrolase family protein</fullName>
    </submittedName>
</protein>
<dbReference type="SUPFAM" id="SSF51556">
    <property type="entry name" value="Metallo-dependent hydrolases"/>
    <property type="match status" value="1"/>
</dbReference>
<name>A0A844ZWH2_9SPHN</name>
<dbReference type="RefSeq" id="WP_160605853.1">
    <property type="nucleotide sequence ID" value="NZ_WTYX01000002.1"/>
</dbReference>
<keyword evidence="1" id="KW-0732">Signal</keyword>
<feature type="signal peptide" evidence="1">
    <location>
        <begin position="1"/>
        <end position="21"/>
    </location>
</feature>
<keyword evidence="3" id="KW-0378">Hydrolase</keyword>
<dbReference type="Gene3D" id="2.30.40.10">
    <property type="entry name" value="Urease, subunit C, domain 1"/>
    <property type="match status" value="1"/>
</dbReference>
<dbReference type="Gene3D" id="3.20.20.140">
    <property type="entry name" value="Metal-dependent hydrolases"/>
    <property type="match status" value="1"/>
</dbReference>
<feature type="chain" id="PRO_5032410104" evidence="1">
    <location>
        <begin position="22"/>
        <end position="432"/>
    </location>
</feature>
<dbReference type="InterPro" id="IPR032466">
    <property type="entry name" value="Metal_Hydrolase"/>
</dbReference>
<dbReference type="PANTHER" id="PTHR43135">
    <property type="entry name" value="ALPHA-D-RIBOSE 1-METHYLPHOSPHONATE 5-TRIPHOSPHATE DIPHOSPHATASE"/>
    <property type="match status" value="1"/>
</dbReference>
<gene>
    <name evidence="3" type="ORF">GRI41_11900</name>
</gene>
<dbReference type="EMBL" id="WTYX01000002">
    <property type="protein sequence ID" value="MXO91530.1"/>
    <property type="molecule type" value="Genomic_DNA"/>
</dbReference>
<comment type="caution">
    <text evidence="3">The sequence shown here is derived from an EMBL/GenBank/DDBJ whole genome shotgun (WGS) entry which is preliminary data.</text>
</comment>
<dbReference type="OrthoDB" id="9802793at2"/>
<dbReference type="Proteomes" id="UP000442714">
    <property type="component" value="Unassembled WGS sequence"/>
</dbReference>
<keyword evidence="4" id="KW-1185">Reference proteome</keyword>
<feature type="domain" description="Amidohydrolase 3" evidence="2">
    <location>
        <begin position="301"/>
        <end position="394"/>
    </location>
</feature>
<dbReference type="GO" id="GO:0016810">
    <property type="term" value="F:hydrolase activity, acting on carbon-nitrogen (but not peptide) bonds"/>
    <property type="evidence" value="ECO:0007669"/>
    <property type="project" value="InterPro"/>
</dbReference>
<organism evidence="3 4">
    <name type="scientific">Pontixanthobacter aquaemixtae</name>
    <dbReference type="NCBI Taxonomy" id="1958940"/>
    <lineage>
        <taxon>Bacteria</taxon>
        <taxon>Pseudomonadati</taxon>
        <taxon>Pseudomonadota</taxon>
        <taxon>Alphaproteobacteria</taxon>
        <taxon>Sphingomonadales</taxon>
        <taxon>Erythrobacteraceae</taxon>
        <taxon>Pontixanthobacter</taxon>
    </lineage>
</organism>
<evidence type="ECO:0000256" key="1">
    <source>
        <dbReference type="SAM" id="SignalP"/>
    </source>
</evidence>
<dbReference type="AlphaFoldDB" id="A0A844ZWH2"/>
<evidence type="ECO:0000313" key="3">
    <source>
        <dbReference type="EMBL" id="MXO91530.1"/>
    </source>
</evidence>